<keyword evidence="2" id="KW-0067">ATP-binding</keyword>
<evidence type="ECO:0000313" key="4">
    <source>
        <dbReference type="EMBL" id="ENV97369.1"/>
    </source>
</evidence>
<dbReference type="CDD" id="cd17933">
    <property type="entry name" value="DEXSc_RecD-like"/>
    <property type="match status" value="1"/>
</dbReference>
<dbReference type="SUPFAM" id="SSF52540">
    <property type="entry name" value="P-loop containing nucleoside triphosphate hydrolases"/>
    <property type="match status" value="1"/>
</dbReference>
<dbReference type="PATRIC" id="fig|1217650.3.peg.1660"/>
<evidence type="ECO:0000313" key="5">
    <source>
        <dbReference type="Proteomes" id="UP000013251"/>
    </source>
</evidence>
<dbReference type="InterPro" id="IPR027417">
    <property type="entry name" value="P-loop_NTPase"/>
</dbReference>
<protein>
    <recommendedName>
        <fullName evidence="3">UvrD-like helicase C-terminal domain-containing protein</fullName>
    </recommendedName>
</protein>
<comment type="caution">
    <text evidence="4">The sequence shown here is derived from an EMBL/GenBank/DDBJ whole genome shotgun (WGS) entry which is preliminary data.</text>
</comment>
<dbReference type="OrthoDB" id="9763659at2"/>
<evidence type="ECO:0000256" key="1">
    <source>
        <dbReference type="ARBA" id="ARBA00022741"/>
    </source>
</evidence>
<dbReference type="HOGENOM" id="CLU_006651_0_0_6"/>
<dbReference type="PANTHER" id="PTHR43788:SF6">
    <property type="entry name" value="DNA HELICASE B"/>
    <property type="match status" value="1"/>
</dbReference>
<dbReference type="GO" id="GO:0003678">
    <property type="term" value="F:DNA helicase activity"/>
    <property type="evidence" value="ECO:0007669"/>
    <property type="project" value="UniProtKB-ARBA"/>
</dbReference>
<evidence type="ECO:0000256" key="2">
    <source>
        <dbReference type="ARBA" id="ARBA00022840"/>
    </source>
</evidence>
<evidence type="ECO:0000259" key="3">
    <source>
        <dbReference type="Pfam" id="PF13538"/>
    </source>
</evidence>
<dbReference type="CDD" id="cd18809">
    <property type="entry name" value="SF1_C_RecD"/>
    <property type="match status" value="1"/>
</dbReference>
<reference evidence="4 5" key="1">
    <citation type="submission" date="2013-02" db="EMBL/GenBank/DDBJ databases">
        <title>The Genome Sequence of Acinetobacter bereziniae CIP 70.12.</title>
        <authorList>
            <consortium name="The Broad Institute Genome Sequencing Platform"/>
            <consortium name="The Broad Institute Genome Sequencing Center for Infectious Disease"/>
            <person name="Cerqueira G."/>
            <person name="Feldgarden M."/>
            <person name="Courvalin P."/>
            <person name="Perichon B."/>
            <person name="Grillot-Courvalin C."/>
            <person name="Clermont D."/>
            <person name="Rocha E."/>
            <person name="Yoon E.-J."/>
            <person name="Nemec A."/>
            <person name="Walker B."/>
            <person name="Young S.K."/>
            <person name="Zeng Q."/>
            <person name="Gargeya S."/>
            <person name="Fitzgerald M."/>
            <person name="Haas B."/>
            <person name="Abouelleil A."/>
            <person name="Alvarado L."/>
            <person name="Arachchi H.M."/>
            <person name="Berlin A.M."/>
            <person name="Chapman S.B."/>
            <person name="Dewar J."/>
            <person name="Goldberg J."/>
            <person name="Griggs A."/>
            <person name="Gujja S."/>
            <person name="Hansen M."/>
            <person name="Howarth C."/>
            <person name="Imamovic A."/>
            <person name="Larimer J."/>
            <person name="McCowan C."/>
            <person name="Murphy C."/>
            <person name="Neiman D."/>
            <person name="Pearson M."/>
            <person name="Priest M."/>
            <person name="Roberts A."/>
            <person name="Saif S."/>
            <person name="Shea T."/>
            <person name="Sisk P."/>
            <person name="Sykes S."/>
            <person name="Wortman J."/>
            <person name="Nusbaum C."/>
            <person name="Birren B."/>
        </authorList>
    </citation>
    <scope>NUCLEOTIDE SEQUENCE [LARGE SCALE GENOMIC DNA]</scope>
    <source>
        <strain evidence="4 5">CIP 70.12</strain>
    </source>
</reference>
<dbReference type="RefSeq" id="WP_005030891.1">
    <property type="nucleotide sequence ID" value="NZ_KB849755.1"/>
</dbReference>
<sequence length="1177" mass="134898">MTTHLSVRLTWHDSAWNGRICKKPSCNVSCVQQQHIRESRKLDFEEEYANVLFSDLDKLPPCSRDVGAYGEYGYTITHNDPLEHRRLPSGSEDLSSFTCCPSPYRWMREENLRDIVESERFKLQPNDDGREVGWVYEPDRQRKLLNHFWNKLEPKKSLVFYYLNQSNPLSEEHSRILIGIGRINKIGQQVYFGQTDRFTDDYPIWSRAITQDFPNQGVRLPYQEYLDAGFDVATILCPVPNSAVKDFSYVGEHVSDDVALSVVERFIQSVQQVKLENKVAGEWDKHLAWLNEILTELWTGRGAFPGIGSVLQYLGCSQGAAYQRFVLAPLIKEGINIWQHLVGILEDNREPEESPYKSGLIAARARWLKLTSRRKLLETLARFELTAKQVERIANPELRTISRILHTDDELVSNPYLICEHDIGTSDSDPICLDTIDHGMRPEGYAALFPSNDEVLQDDPRRVRAIAVDVLKQAAANGDSLLSMSELLVWIKKRFPEHRQCKPDTELLEFDKDFYDLVLATSFNESQGWAALKTLHDKEKSIATLIKRRVKRTNQVNWDNDQWQKYLCKSPKIGQPTNERERQAISEKLNALEILYTQRVSVLTGGAGTGKTTVLKVFIDGLEKLDGKQPLLLLAPTGKARVRMSSATGRRIETIHQFLLKQGWYDPELFFLNHESKKQPYIAKTVVIDECSMISSDIFATLLDALEKDQITRLILVGDPNQLPPIGPGRPFADIIKWLKNNAPQCVAKLNTCMRTISDNEDSISTGLELANSYCADSDNPSDDELLSLLAQGKNQGDVRIHFWKDENDLMQKIQGCFKQDLGIDIKDYKSFSNSLGFDSKQWNAVEKWQILSPTRRDSLGTDELNRLIQAQFKGGLLSNCRNPWQKKYSKPFGDSEIIWSDKVIQILNEKREGWPRDNSLNYIANGEIGLVEKTEKDYLQVIFSTQTETSYRYYRGQVNGLIELAYALTVHKAQGSDFDTVYLIIPQSANTLTRELIYTGLTRFRKNLVLLVQGDIQPLLRLRQAGNSDVERRNSFIFDLMMRPQESQRLFTENLIHRAKNGEPMRSKSEVIVANILLDLGLNPRYEEPLYAKSNDLDFRLPDFTVSFEGDTYYWEHLGMLTMPSYRDAWNRKIQWYKDNGYWEQVITSEDSPDGGIDAASIVSTAKLKILLEDDD</sequence>
<feature type="domain" description="UvrD-like helicase C-terminal" evidence="3">
    <location>
        <begin position="965"/>
        <end position="1011"/>
    </location>
</feature>
<gene>
    <name evidence="4" type="ORF">F938_01697</name>
</gene>
<dbReference type="Pfam" id="PF13538">
    <property type="entry name" value="UvrD_C_2"/>
    <property type="match status" value="1"/>
</dbReference>
<dbReference type="Proteomes" id="UP000013251">
    <property type="component" value="Unassembled WGS sequence"/>
</dbReference>
<keyword evidence="1" id="KW-0547">Nucleotide-binding</keyword>
<keyword evidence="5" id="KW-1185">Reference proteome</keyword>
<dbReference type="InterPro" id="IPR050534">
    <property type="entry name" value="Coronavir_polyprotein_1ab"/>
</dbReference>
<name>N9ER56_ACIBZ</name>
<dbReference type="GO" id="GO:0005524">
    <property type="term" value="F:ATP binding"/>
    <property type="evidence" value="ECO:0007669"/>
    <property type="project" value="UniProtKB-KW"/>
</dbReference>
<dbReference type="AlphaFoldDB" id="N9ER56"/>
<dbReference type="InterPro" id="IPR027785">
    <property type="entry name" value="UvrD-like_helicase_C"/>
</dbReference>
<dbReference type="EMBL" id="APQG01000019">
    <property type="protein sequence ID" value="ENV97369.1"/>
    <property type="molecule type" value="Genomic_DNA"/>
</dbReference>
<dbReference type="Pfam" id="PF13245">
    <property type="entry name" value="AAA_19"/>
    <property type="match status" value="1"/>
</dbReference>
<accession>N9ER56</accession>
<dbReference type="Gene3D" id="3.40.50.300">
    <property type="entry name" value="P-loop containing nucleotide triphosphate hydrolases"/>
    <property type="match status" value="2"/>
</dbReference>
<proteinExistence type="predicted"/>
<dbReference type="PANTHER" id="PTHR43788">
    <property type="entry name" value="DNA2/NAM7 HELICASE FAMILY MEMBER"/>
    <property type="match status" value="1"/>
</dbReference>
<dbReference type="Gene3D" id="2.30.30.940">
    <property type="match status" value="1"/>
</dbReference>
<organism evidence="4 5">
    <name type="scientific">Acinetobacter bereziniae LMG 1003 = CIP 70.12</name>
    <dbReference type="NCBI Taxonomy" id="981324"/>
    <lineage>
        <taxon>Bacteria</taxon>
        <taxon>Pseudomonadati</taxon>
        <taxon>Pseudomonadota</taxon>
        <taxon>Gammaproteobacteria</taxon>
        <taxon>Moraxellales</taxon>
        <taxon>Moraxellaceae</taxon>
        <taxon>Acinetobacter</taxon>
    </lineage>
</organism>